<dbReference type="Gene3D" id="2.60.200.40">
    <property type="match status" value="1"/>
</dbReference>
<evidence type="ECO:0000259" key="13">
    <source>
        <dbReference type="PROSITE" id="PS50146"/>
    </source>
</evidence>
<evidence type="ECO:0000256" key="6">
    <source>
        <dbReference type="ARBA" id="ARBA00022741"/>
    </source>
</evidence>
<dbReference type="Pfam" id="PF00781">
    <property type="entry name" value="DAGK_cat"/>
    <property type="match status" value="1"/>
</dbReference>
<keyword evidence="9" id="KW-0460">Magnesium</keyword>
<dbReference type="EMBL" id="FOXU01000003">
    <property type="protein sequence ID" value="SFQ44980.1"/>
    <property type="molecule type" value="Genomic_DNA"/>
</dbReference>
<dbReference type="AlphaFoldDB" id="A0A1I5YLC5"/>
<dbReference type="Pfam" id="PF19279">
    <property type="entry name" value="YegS_C"/>
    <property type="match status" value="1"/>
</dbReference>
<evidence type="ECO:0000256" key="5">
    <source>
        <dbReference type="ARBA" id="ARBA00022723"/>
    </source>
</evidence>
<evidence type="ECO:0000256" key="7">
    <source>
        <dbReference type="ARBA" id="ARBA00022777"/>
    </source>
</evidence>
<comment type="similarity">
    <text evidence="2">Belongs to the diacylglycerol/lipid kinase family.</text>
</comment>
<comment type="cofactor">
    <cofactor evidence="1">
        <name>Mg(2+)</name>
        <dbReference type="ChEBI" id="CHEBI:18420"/>
    </cofactor>
</comment>
<evidence type="ECO:0000256" key="11">
    <source>
        <dbReference type="ARBA" id="ARBA00023209"/>
    </source>
</evidence>
<evidence type="ECO:0000256" key="3">
    <source>
        <dbReference type="ARBA" id="ARBA00022516"/>
    </source>
</evidence>
<evidence type="ECO:0000256" key="8">
    <source>
        <dbReference type="ARBA" id="ARBA00022840"/>
    </source>
</evidence>
<organism evidence="14 15">
    <name type="scientific">Psychrobacillus psychrotolerans</name>
    <dbReference type="NCBI Taxonomy" id="126156"/>
    <lineage>
        <taxon>Bacteria</taxon>
        <taxon>Bacillati</taxon>
        <taxon>Bacillota</taxon>
        <taxon>Bacilli</taxon>
        <taxon>Bacillales</taxon>
        <taxon>Bacillaceae</taxon>
        <taxon>Psychrobacillus</taxon>
    </lineage>
</organism>
<dbReference type="RefSeq" id="WP_175496236.1">
    <property type="nucleotide sequence ID" value="NZ_FOXU01000003.1"/>
</dbReference>
<keyword evidence="4" id="KW-0808">Transferase</keyword>
<keyword evidence="12" id="KW-1208">Phospholipid metabolism</keyword>
<evidence type="ECO:0000313" key="14">
    <source>
        <dbReference type="EMBL" id="SFQ44980.1"/>
    </source>
</evidence>
<dbReference type="PANTHER" id="PTHR12358:SF106">
    <property type="entry name" value="LIPID KINASE YEGS"/>
    <property type="match status" value="1"/>
</dbReference>
<evidence type="ECO:0000313" key="15">
    <source>
        <dbReference type="Proteomes" id="UP000198734"/>
    </source>
</evidence>
<keyword evidence="8" id="KW-0067">ATP-binding</keyword>
<name>A0A1I5YLC5_9BACI</name>
<sequence length="305" mass="34822">MNNIVFIVNEHAGNGLGKKVWRKWRETIDFPHTVYMTEREDHATEIAKKCAESTDDLLLVGVGGDGTIHEIILGIVGFEHVRVGIISAGSGNDFGRTFYVFHTLKDLKEVAHSNSHTKMDIGTVNTPNSEYKFVNNAGFGFDAKVVYLANYSVWKSRLNLFRLGKLAYILFLIKELLTFKTFSFTLHNKDEVTRYDDVWFFVICNQPFFGGGMKISPDSIPNDQLLEMTVVNKLSRWKLLFIFGTVFFGKHTKFKEVKQYQSSDFNMVIHDKVYGHVDGEFSCITEKDIAYSCSIEAHAWNLANR</sequence>
<dbReference type="PROSITE" id="PS50146">
    <property type="entry name" value="DAGK"/>
    <property type="match status" value="1"/>
</dbReference>
<keyword evidence="10" id="KW-0443">Lipid metabolism</keyword>
<feature type="domain" description="DAGKc" evidence="13">
    <location>
        <begin position="1"/>
        <end position="128"/>
    </location>
</feature>
<evidence type="ECO:0000256" key="12">
    <source>
        <dbReference type="ARBA" id="ARBA00023264"/>
    </source>
</evidence>
<keyword evidence="5" id="KW-0479">Metal-binding</keyword>
<dbReference type="GO" id="GO:0016301">
    <property type="term" value="F:kinase activity"/>
    <property type="evidence" value="ECO:0007669"/>
    <property type="project" value="UniProtKB-KW"/>
</dbReference>
<evidence type="ECO:0000256" key="10">
    <source>
        <dbReference type="ARBA" id="ARBA00023098"/>
    </source>
</evidence>
<keyword evidence="7 14" id="KW-0418">Kinase</keyword>
<dbReference type="SMART" id="SM00046">
    <property type="entry name" value="DAGKc"/>
    <property type="match status" value="1"/>
</dbReference>
<keyword evidence="11" id="KW-0594">Phospholipid biosynthesis</keyword>
<evidence type="ECO:0000256" key="4">
    <source>
        <dbReference type="ARBA" id="ARBA00022679"/>
    </source>
</evidence>
<dbReference type="GO" id="GO:0005886">
    <property type="term" value="C:plasma membrane"/>
    <property type="evidence" value="ECO:0007669"/>
    <property type="project" value="TreeGrafter"/>
</dbReference>
<keyword evidence="6" id="KW-0547">Nucleotide-binding</keyword>
<dbReference type="STRING" id="126156.SAMN05421670_2081"/>
<reference evidence="15" key="1">
    <citation type="submission" date="2016-10" db="EMBL/GenBank/DDBJ databases">
        <authorList>
            <person name="Varghese N."/>
            <person name="Submissions S."/>
        </authorList>
    </citation>
    <scope>NUCLEOTIDE SEQUENCE [LARGE SCALE GENOMIC DNA]</scope>
    <source>
        <strain evidence="15">DSM 11706</strain>
    </source>
</reference>
<keyword evidence="15" id="KW-1185">Reference proteome</keyword>
<dbReference type="InterPro" id="IPR045540">
    <property type="entry name" value="YegS/DAGK_C"/>
</dbReference>
<dbReference type="InterPro" id="IPR001206">
    <property type="entry name" value="Diacylglycerol_kinase_cat_dom"/>
</dbReference>
<dbReference type="Gene3D" id="3.40.50.10330">
    <property type="entry name" value="Probable inorganic polyphosphate/atp-NAD kinase, domain 1"/>
    <property type="match status" value="1"/>
</dbReference>
<dbReference type="NCBIfam" id="TIGR00147">
    <property type="entry name" value="YegS/Rv2252/BmrU family lipid kinase"/>
    <property type="match status" value="1"/>
</dbReference>
<dbReference type="InterPro" id="IPR050187">
    <property type="entry name" value="Lipid_Phosphate_FormReg"/>
</dbReference>
<evidence type="ECO:0000256" key="2">
    <source>
        <dbReference type="ARBA" id="ARBA00005983"/>
    </source>
</evidence>
<gene>
    <name evidence="14" type="ORF">SAMN05421670_2081</name>
</gene>
<dbReference type="InterPro" id="IPR005218">
    <property type="entry name" value="Diacylglycerol/lipid_kinase"/>
</dbReference>
<accession>A0A1I5YLC5</accession>
<proteinExistence type="inferred from homology"/>
<evidence type="ECO:0000256" key="1">
    <source>
        <dbReference type="ARBA" id="ARBA00001946"/>
    </source>
</evidence>
<dbReference type="InterPro" id="IPR017438">
    <property type="entry name" value="ATP-NAD_kinase_N"/>
</dbReference>
<protein>
    <submittedName>
        <fullName evidence="14">Lipid kinase, YegS/Rv2252/BmrU family</fullName>
    </submittedName>
</protein>
<dbReference type="GO" id="GO:0046872">
    <property type="term" value="F:metal ion binding"/>
    <property type="evidence" value="ECO:0007669"/>
    <property type="project" value="UniProtKB-KW"/>
</dbReference>
<dbReference type="GO" id="GO:0005524">
    <property type="term" value="F:ATP binding"/>
    <property type="evidence" value="ECO:0007669"/>
    <property type="project" value="UniProtKB-KW"/>
</dbReference>
<dbReference type="GO" id="GO:0008654">
    <property type="term" value="P:phospholipid biosynthetic process"/>
    <property type="evidence" value="ECO:0007669"/>
    <property type="project" value="UniProtKB-KW"/>
</dbReference>
<dbReference type="PANTHER" id="PTHR12358">
    <property type="entry name" value="SPHINGOSINE KINASE"/>
    <property type="match status" value="1"/>
</dbReference>
<keyword evidence="3" id="KW-0444">Lipid biosynthesis</keyword>
<dbReference type="SUPFAM" id="SSF111331">
    <property type="entry name" value="NAD kinase/diacylglycerol kinase-like"/>
    <property type="match status" value="1"/>
</dbReference>
<dbReference type="InterPro" id="IPR016064">
    <property type="entry name" value="NAD/diacylglycerol_kinase_sf"/>
</dbReference>
<evidence type="ECO:0000256" key="9">
    <source>
        <dbReference type="ARBA" id="ARBA00022842"/>
    </source>
</evidence>
<dbReference type="Proteomes" id="UP000198734">
    <property type="component" value="Unassembled WGS sequence"/>
</dbReference>